<evidence type="ECO:0000256" key="8">
    <source>
        <dbReference type="ARBA" id="ARBA00023136"/>
    </source>
</evidence>
<accession>A0A933NVQ1</accession>
<dbReference type="GO" id="GO:0005886">
    <property type="term" value="C:plasma membrane"/>
    <property type="evidence" value="ECO:0007669"/>
    <property type="project" value="UniProtKB-SubCell"/>
</dbReference>
<evidence type="ECO:0000259" key="11">
    <source>
        <dbReference type="Pfam" id="PF26002"/>
    </source>
</evidence>
<keyword evidence="6 9" id="KW-0812">Transmembrane</keyword>
<dbReference type="Proteomes" id="UP000782610">
    <property type="component" value="Unassembled WGS sequence"/>
</dbReference>
<dbReference type="InterPro" id="IPR058982">
    <property type="entry name" value="Beta-barrel_AprE"/>
</dbReference>
<sequence>MTLALETPIADLGSLKRHSLVGLLAVFGVFGGLVLWAANTDIAGAVISGGTLVVESYPKQIQHQDGGTVREIFVHNEDAVTEGQVLIRLDDTAIRASLGVINAQLYEGLAQEARLAAQVAGEPDFEVPADLEPLAGDPQVASFLGTQRQILSAQLADRDGRIGQLNEQVLQLDHQIEGLAMQQEAAEKQLKIISARMVDMDDLFSRQLAQAGEVSTLHLQQAAAEGETGRLIAAIAQTRATIAEKRLQIEQINTDFLSQALDGLQKVRQAVAEGRQQKLAAADRLARTDIRAPQAGIVHASVVHTVGGVVSPGETLMQIVPQTDDLLVAIRIDPSDIDQVRIDQKVNLRFSGFDRGKTPELWGKMETISPDFVQEQQTGRRYYTANVRIDADQLTTLPADIKLLPGMPVEAFVTTGDRSVLSYLLHPFTEELQMAFREP</sequence>
<feature type="domain" description="AprE-like beta-barrel" evidence="11">
    <location>
        <begin position="326"/>
        <end position="416"/>
    </location>
</feature>
<evidence type="ECO:0000313" key="12">
    <source>
        <dbReference type="EMBL" id="MBI4921064.1"/>
    </source>
</evidence>
<dbReference type="Gene3D" id="2.40.30.170">
    <property type="match status" value="1"/>
</dbReference>
<reference evidence="12" key="1">
    <citation type="submission" date="2020-07" db="EMBL/GenBank/DDBJ databases">
        <title>Huge and variable diversity of episymbiotic CPR bacteria and DPANN archaea in groundwater ecosystems.</title>
        <authorList>
            <person name="He C.Y."/>
            <person name="Keren R."/>
            <person name="Whittaker M."/>
            <person name="Farag I.F."/>
            <person name="Doudna J."/>
            <person name="Cate J.H.D."/>
            <person name="Banfield J.F."/>
        </authorList>
    </citation>
    <scope>NUCLEOTIDE SEQUENCE</scope>
    <source>
        <strain evidence="12">NC_groundwater_1586_Pr3_B-0.1um_66_15</strain>
    </source>
</reference>
<dbReference type="PROSITE" id="PS00543">
    <property type="entry name" value="HLYD_FAMILY"/>
    <property type="match status" value="1"/>
</dbReference>
<dbReference type="NCBIfam" id="TIGR01843">
    <property type="entry name" value="type_I_hlyD"/>
    <property type="match status" value="1"/>
</dbReference>
<gene>
    <name evidence="12" type="ORF">HY834_04895</name>
</gene>
<comment type="subcellular location">
    <subcellularLocation>
        <location evidence="1 9">Cell inner membrane</location>
        <topology evidence="1 9">Single-pass membrane protein</topology>
    </subcellularLocation>
</comment>
<evidence type="ECO:0000256" key="1">
    <source>
        <dbReference type="ARBA" id="ARBA00004377"/>
    </source>
</evidence>
<evidence type="ECO:0000313" key="13">
    <source>
        <dbReference type="Proteomes" id="UP000782610"/>
    </source>
</evidence>
<name>A0A933NVQ1_9HYPH</name>
<protein>
    <recommendedName>
        <fullName evidence="9">Membrane fusion protein (MFP) family protein</fullName>
    </recommendedName>
</protein>
<comment type="caution">
    <text evidence="12">The sequence shown here is derived from an EMBL/GenBank/DDBJ whole genome shotgun (WGS) entry which is preliminary data.</text>
</comment>
<dbReference type="InterPro" id="IPR006144">
    <property type="entry name" value="Secretion_HlyD_CS"/>
</dbReference>
<evidence type="ECO:0000256" key="4">
    <source>
        <dbReference type="ARBA" id="ARBA00022475"/>
    </source>
</evidence>
<dbReference type="InterPro" id="IPR010129">
    <property type="entry name" value="T1SS_HlyD"/>
</dbReference>
<evidence type="ECO:0000259" key="10">
    <source>
        <dbReference type="Pfam" id="PF25994"/>
    </source>
</evidence>
<keyword evidence="7 9" id="KW-1133">Transmembrane helix</keyword>
<dbReference type="PANTHER" id="PTHR30386:SF17">
    <property type="entry name" value="ALKALINE PROTEASE SECRETION PROTEIN APRE"/>
    <property type="match status" value="1"/>
</dbReference>
<dbReference type="EMBL" id="JACRAF010000016">
    <property type="protein sequence ID" value="MBI4921064.1"/>
    <property type="molecule type" value="Genomic_DNA"/>
</dbReference>
<keyword evidence="5 9" id="KW-0997">Cell inner membrane</keyword>
<keyword evidence="4 9" id="KW-1003">Cell membrane</keyword>
<evidence type="ECO:0000256" key="2">
    <source>
        <dbReference type="ARBA" id="ARBA00009477"/>
    </source>
</evidence>
<feature type="domain" description="AprE-like long alpha-helical hairpin" evidence="10">
    <location>
        <begin position="95"/>
        <end position="284"/>
    </location>
</feature>
<proteinExistence type="inferred from homology"/>
<dbReference type="GO" id="GO:0009306">
    <property type="term" value="P:protein secretion"/>
    <property type="evidence" value="ECO:0007669"/>
    <property type="project" value="InterPro"/>
</dbReference>
<dbReference type="AlphaFoldDB" id="A0A933NVQ1"/>
<dbReference type="InterPro" id="IPR050739">
    <property type="entry name" value="MFP"/>
</dbReference>
<evidence type="ECO:0000256" key="6">
    <source>
        <dbReference type="ARBA" id="ARBA00022692"/>
    </source>
</evidence>
<evidence type="ECO:0000256" key="3">
    <source>
        <dbReference type="ARBA" id="ARBA00022448"/>
    </source>
</evidence>
<evidence type="ECO:0000256" key="5">
    <source>
        <dbReference type="ARBA" id="ARBA00022519"/>
    </source>
</evidence>
<dbReference type="Pfam" id="PF26002">
    <property type="entry name" value="Beta-barrel_AprE"/>
    <property type="match status" value="1"/>
</dbReference>
<dbReference type="PANTHER" id="PTHR30386">
    <property type="entry name" value="MEMBRANE FUSION SUBUNIT OF EMRAB-TOLC MULTIDRUG EFFLUX PUMP"/>
    <property type="match status" value="1"/>
</dbReference>
<evidence type="ECO:0000256" key="9">
    <source>
        <dbReference type="RuleBase" id="RU365093"/>
    </source>
</evidence>
<dbReference type="PRINTS" id="PR01490">
    <property type="entry name" value="RTXTOXIND"/>
</dbReference>
<keyword evidence="8 9" id="KW-0472">Membrane</keyword>
<keyword evidence="3 9" id="KW-0813">Transport</keyword>
<comment type="similarity">
    <text evidence="2 9">Belongs to the membrane fusion protein (MFP) (TC 8.A.1) family.</text>
</comment>
<dbReference type="InterPro" id="IPR058781">
    <property type="entry name" value="HH_AprE-like"/>
</dbReference>
<dbReference type="Gene3D" id="2.40.50.100">
    <property type="match status" value="1"/>
</dbReference>
<organism evidence="12 13">
    <name type="scientific">Devosia nanyangense</name>
    <dbReference type="NCBI Taxonomy" id="1228055"/>
    <lineage>
        <taxon>Bacteria</taxon>
        <taxon>Pseudomonadati</taxon>
        <taxon>Pseudomonadota</taxon>
        <taxon>Alphaproteobacteria</taxon>
        <taxon>Hyphomicrobiales</taxon>
        <taxon>Devosiaceae</taxon>
        <taxon>Devosia</taxon>
    </lineage>
</organism>
<feature type="transmembrane region" description="Helical" evidence="9">
    <location>
        <begin position="20"/>
        <end position="38"/>
    </location>
</feature>
<dbReference type="Pfam" id="PF25994">
    <property type="entry name" value="HH_AprE"/>
    <property type="match status" value="1"/>
</dbReference>
<dbReference type="SUPFAM" id="SSF111369">
    <property type="entry name" value="HlyD-like secretion proteins"/>
    <property type="match status" value="1"/>
</dbReference>
<evidence type="ECO:0000256" key="7">
    <source>
        <dbReference type="ARBA" id="ARBA00022989"/>
    </source>
</evidence>